<dbReference type="AlphaFoldDB" id="A0A0D8J1E9"/>
<dbReference type="PANTHER" id="PTHR35868">
    <property type="entry name" value="DUF2804 DOMAIN-CONTAINING PROTEIN-RELATED"/>
    <property type="match status" value="1"/>
</dbReference>
<dbReference type="GeneID" id="42857155"/>
<dbReference type="RefSeq" id="WP_009326159.1">
    <property type="nucleotide sequence ID" value="NZ_CATXDA010000005.1"/>
</dbReference>
<comment type="caution">
    <text evidence="1">The sequence shown here is derived from an EMBL/GenBank/DDBJ whole genome shotgun (WGS) entry which is preliminary data.</text>
</comment>
<reference evidence="5 6" key="2">
    <citation type="journal article" date="2019" name="Nat. Med.">
        <title>A library of human gut bacterial isolates paired with longitudinal multiomics data enables mechanistic microbiome research.</title>
        <authorList>
            <person name="Poyet M."/>
            <person name="Groussin M."/>
            <person name="Gibbons S.M."/>
            <person name="Avila-Pacheco J."/>
            <person name="Jiang X."/>
            <person name="Kearney S.M."/>
            <person name="Perrotta A.R."/>
            <person name="Berdy B."/>
            <person name="Zhao S."/>
            <person name="Lieberman T.D."/>
            <person name="Swanson P.K."/>
            <person name="Smith M."/>
            <person name="Roesemann S."/>
            <person name="Alexander J.E."/>
            <person name="Rich S.A."/>
            <person name="Livny J."/>
            <person name="Vlamakis H."/>
            <person name="Clish C."/>
            <person name="Bullock K."/>
            <person name="Deik A."/>
            <person name="Scott J."/>
            <person name="Pierce K.A."/>
            <person name="Xavier R.J."/>
            <person name="Alm E.J."/>
        </authorList>
    </citation>
    <scope>NUCLEOTIDE SEQUENCE [LARGE SCALE GENOMIC DNA]</scope>
    <source>
        <strain evidence="2 6">BIOML-A4</strain>
        <strain evidence="3 5">BIOML-A7</strain>
    </source>
</reference>
<dbReference type="EMBL" id="WMZR01000005">
    <property type="protein sequence ID" value="MTS50919.1"/>
    <property type="molecule type" value="Genomic_DNA"/>
</dbReference>
<dbReference type="PATRIC" id="fig|1550024.3.peg.2560"/>
<gene>
    <name evidence="3" type="ORF">GMD52_05105</name>
    <name evidence="2" type="ORF">GMD59_08740</name>
    <name evidence="1" type="ORF">TQ39_11240</name>
</gene>
<dbReference type="PANTHER" id="PTHR35868:SF3">
    <property type="entry name" value="DUF2804 DOMAIN-CONTAINING PROTEIN"/>
    <property type="match status" value="1"/>
</dbReference>
<name>A0A0D8J1E9_9FIRM</name>
<dbReference type="EMBL" id="JXXK01000015">
    <property type="protein sequence ID" value="KJF39613.1"/>
    <property type="molecule type" value="Genomic_DNA"/>
</dbReference>
<evidence type="ECO:0000313" key="5">
    <source>
        <dbReference type="Proteomes" id="UP000449193"/>
    </source>
</evidence>
<evidence type="ECO:0000313" key="1">
    <source>
        <dbReference type="EMBL" id="KJF39613.1"/>
    </source>
</evidence>
<sequence>MQERHITTPGPVLDEHGVITPGYSERSICTYRRADIKAPFYRIKEWDFYQVSDGEKCLQFTYGHASYAGQVAVMLFNFKTGEVIANISKLLALPFGSLHLPENAEQDSDICYDKGGVHLRFKVEGDTRYLSFSAPDFEANITLERKNPYSLVIHIPFDEYKTAFYYNHKINCMTARGRAVCGGKEYIFGDGAFGLLDWGRGVWPFHNEWYWSNGTGTVDGKIFGFNLGTGFGNTSQATENMLFYNGKYHKLGRVHFDLDTEYMKPWRLYDDEGRLDLTLTPCYDRTTRMKVLFVDNCCHQMFGGFSGRAVLDDGTVLQIDDLQAFAEHAVNNW</sequence>
<dbReference type="Proteomes" id="UP000032483">
    <property type="component" value="Unassembled WGS sequence"/>
</dbReference>
<evidence type="ECO:0000313" key="6">
    <source>
        <dbReference type="Proteomes" id="UP000472755"/>
    </source>
</evidence>
<dbReference type="EMBL" id="WMZU01000011">
    <property type="protein sequence ID" value="MTS27374.1"/>
    <property type="molecule type" value="Genomic_DNA"/>
</dbReference>
<proteinExistence type="predicted"/>
<evidence type="ECO:0000313" key="3">
    <source>
        <dbReference type="EMBL" id="MTS50919.1"/>
    </source>
</evidence>
<dbReference type="InterPro" id="IPR021243">
    <property type="entry name" value="DUF2804"/>
</dbReference>
<dbReference type="Pfam" id="PF10974">
    <property type="entry name" value="DUF2804"/>
    <property type="match status" value="1"/>
</dbReference>
<organism evidence="1 4">
    <name type="scientific">Ruthenibacterium lactatiformans</name>
    <dbReference type="NCBI Taxonomy" id="1550024"/>
    <lineage>
        <taxon>Bacteria</taxon>
        <taxon>Bacillati</taxon>
        <taxon>Bacillota</taxon>
        <taxon>Clostridia</taxon>
        <taxon>Eubacteriales</taxon>
        <taxon>Oscillospiraceae</taxon>
        <taxon>Ruthenibacterium</taxon>
    </lineage>
</organism>
<keyword evidence="4" id="KW-1185">Reference proteome</keyword>
<dbReference type="Proteomes" id="UP000472755">
    <property type="component" value="Unassembled WGS sequence"/>
</dbReference>
<reference evidence="1" key="1">
    <citation type="submission" date="2015-02" db="EMBL/GenBank/DDBJ databases">
        <title>A novel member of the family Ruminococcaceae isolated from human feces.</title>
        <authorList>
            <person name="Shkoporov A.N."/>
            <person name="Chaplin A.V."/>
            <person name="Motuzova O.V."/>
            <person name="Kafarskaia L.I."/>
            <person name="Khokhlova E.V."/>
            <person name="Efimov B.A."/>
        </authorList>
    </citation>
    <scope>NUCLEOTIDE SEQUENCE [LARGE SCALE GENOMIC DNA]</scope>
    <source>
        <strain evidence="1">585-1</strain>
    </source>
</reference>
<accession>A0A0D8J1E9</accession>
<dbReference type="Proteomes" id="UP000449193">
    <property type="component" value="Unassembled WGS sequence"/>
</dbReference>
<evidence type="ECO:0000313" key="2">
    <source>
        <dbReference type="EMBL" id="MTS27374.1"/>
    </source>
</evidence>
<protein>
    <submittedName>
        <fullName evidence="2">DUF2804 family protein</fullName>
    </submittedName>
</protein>
<evidence type="ECO:0000313" key="4">
    <source>
        <dbReference type="Proteomes" id="UP000032483"/>
    </source>
</evidence>